<dbReference type="CDD" id="cd05362">
    <property type="entry name" value="THN_reductase-like_SDR_c"/>
    <property type="match status" value="1"/>
</dbReference>
<sequence>MTEQTGTGSTGTSPRVAIVTGGSRGIGRESAERLAADGFAVVVNFAGNQAAADETVGAITEAGGRAFAFRADVAEETEVAALFDAAESTYGGVDVVVHAAGVMTLAPLADTDLDALDRMHRTNIRGTFVVDQQAVRRLRTGGAILNFSSSVLALAIPGYAGYAATKGAVEAMTLILARELRGRDITVNAVAPGPTATALFLDGKDEETIARMAAQPPLERLGTPDDIAGVVSFLAGQAGRWVNGQVLRANGGIA</sequence>
<evidence type="ECO:0000259" key="4">
    <source>
        <dbReference type="SMART" id="SM00822"/>
    </source>
</evidence>
<dbReference type="InterPro" id="IPR036291">
    <property type="entry name" value="NAD(P)-bd_dom_sf"/>
</dbReference>
<dbReference type="PROSITE" id="PS00061">
    <property type="entry name" value="ADH_SHORT"/>
    <property type="match status" value="1"/>
</dbReference>
<gene>
    <name evidence="5" type="primary">fabG</name>
    <name evidence="5" type="ORF">GCM10017557_35640</name>
</gene>
<proteinExistence type="inferred from homology"/>
<feature type="region of interest" description="Disordered" evidence="3">
    <location>
        <begin position="1"/>
        <end position="22"/>
    </location>
</feature>
<dbReference type="SMART" id="SM00822">
    <property type="entry name" value="PKS_KR"/>
    <property type="match status" value="1"/>
</dbReference>
<keyword evidence="2" id="KW-0560">Oxidoreductase</keyword>
<dbReference type="GO" id="GO:0016614">
    <property type="term" value="F:oxidoreductase activity, acting on CH-OH group of donors"/>
    <property type="evidence" value="ECO:0007669"/>
    <property type="project" value="UniProtKB-ARBA"/>
</dbReference>
<protein>
    <submittedName>
        <fullName evidence="5">3-oxoacyl-ACP reductase</fullName>
    </submittedName>
</protein>
<dbReference type="PRINTS" id="PR00080">
    <property type="entry name" value="SDRFAMILY"/>
</dbReference>
<keyword evidence="6" id="KW-1185">Reference proteome</keyword>
<dbReference type="FunFam" id="3.40.50.720:FF:000084">
    <property type="entry name" value="Short-chain dehydrogenase reductase"/>
    <property type="match status" value="1"/>
</dbReference>
<dbReference type="InterPro" id="IPR057326">
    <property type="entry name" value="KR_dom"/>
</dbReference>
<dbReference type="Proteomes" id="UP000516444">
    <property type="component" value="Chromosome"/>
</dbReference>
<evidence type="ECO:0000313" key="5">
    <source>
        <dbReference type="EMBL" id="BCL28705.1"/>
    </source>
</evidence>
<dbReference type="InterPro" id="IPR020904">
    <property type="entry name" value="Sc_DH/Rdtase_CS"/>
</dbReference>
<comment type="similarity">
    <text evidence="1">Belongs to the short-chain dehydrogenases/reductases (SDR) family.</text>
</comment>
<dbReference type="PANTHER" id="PTHR48107:SF7">
    <property type="entry name" value="RE15974P"/>
    <property type="match status" value="1"/>
</dbReference>
<dbReference type="KEGG" id="sgm:GCM10017557_35640"/>
<organism evidence="5 6">
    <name type="scientific">Streptomyces aurantiacus</name>
    <dbReference type="NCBI Taxonomy" id="47760"/>
    <lineage>
        <taxon>Bacteria</taxon>
        <taxon>Bacillati</taxon>
        <taxon>Actinomycetota</taxon>
        <taxon>Actinomycetes</taxon>
        <taxon>Kitasatosporales</taxon>
        <taxon>Streptomycetaceae</taxon>
        <taxon>Streptomyces</taxon>
        <taxon>Streptomyces aurantiacus group</taxon>
    </lineage>
</organism>
<feature type="domain" description="Ketoreductase" evidence="4">
    <location>
        <begin position="15"/>
        <end position="193"/>
    </location>
</feature>
<reference evidence="5 6" key="1">
    <citation type="journal article" date="2014" name="Int. J. Syst. Evol. Microbiol.">
        <title>Complete genome sequence of Corynebacterium casei LMG S-19264T (=DSM 44701T), isolated from a smear-ripened cheese.</title>
        <authorList>
            <consortium name="US DOE Joint Genome Institute (JGI-PGF)"/>
            <person name="Walter F."/>
            <person name="Albersmeier A."/>
            <person name="Kalinowski J."/>
            <person name="Ruckert C."/>
        </authorList>
    </citation>
    <scope>NUCLEOTIDE SEQUENCE [LARGE SCALE GENOMIC DNA]</scope>
    <source>
        <strain evidence="5 6">JCM 4677</strain>
    </source>
</reference>
<dbReference type="SUPFAM" id="SSF51735">
    <property type="entry name" value="NAD(P)-binding Rossmann-fold domains"/>
    <property type="match status" value="1"/>
</dbReference>
<evidence type="ECO:0000256" key="3">
    <source>
        <dbReference type="SAM" id="MobiDB-lite"/>
    </source>
</evidence>
<dbReference type="Gene3D" id="3.40.50.720">
    <property type="entry name" value="NAD(P)-binding Rossmann-like Domain"/>
    <property type="match status" value="1"/>
</dbReference>
<dbReference type="EMBL" id="AP023440">
    <property type="protein sequence ID" value="BCL28705.1"/>
    <property type="molecule type" value="Genomic_DNA"/>
</dbReference>
<dbReference type="PANTHER" id="PTHR48107">
    <property type="entry name" value="NADPH-DEPENDENT ALDEHYDE REDUCTASE-LIKE PROTEIN, CHLOROPLASTIC-RELATED"/>
    <property type="match status" value="1"/>
</dbReference>
<evidence type="ECO:0000313" key="6">
    <source>
        <dbReference type="Proteomes" id="UP000516444"/>
    </source>
</evidence>
<name>A0A7G1P6M6_9ACTN</name>
<dbReference type="AlphaFoldDB" id="A0A7G1P6M6"/>
<dbReference type="Pfam" id="PF13561">
    <property type="entry name" value="adh_short_C2"/>
    <property type="match status" value="1"/>
</dbReference>
<dbReference type="RefSeq" id="WP_190850902.1">
    <property type="nucleotide sequence ID" value="NZ_AP023440.1"/>
</dbReference>
<accession>A0A7G1P6M6</accession>
<evidence type="ECO:0000256" key="1">
    <source>
        <dbReference type="ARBA" id="ARBA00006484"/>
    </source>
</evidence>
<dbReference type="InterPro" id="IPR002347">
    <property type="entry name" value="SDR_fam"/>
</dbReference>
<dbReference type="PRINTS" id="PR00081">
    <property type="entry name" value="GDHRDH"/>
</dbReference>
<evidence type="ECO:0000256" key="2">
    <source>
        <dbReference type="ARBA" id="ARBA00023002"/>
    </source>
</evidence>
<feature type="compositionally biased region" description="Low complexity" evidence="3">
    <location>
        <begin position="1"/>
        <end position="13"/>
    </location>
</feature>